<reference evidence="2" key="2">
    <citation type="submission" date="2020-09" db="EMBL/GenBank/DDBJ databases">
        <authorList>
            <person name="Sun Q."/>
            <person name="Zhou Y."/>
        </authorList>
    </citation>
    <scope>NUCLEOTIDE SEQUENCE</scope>
    <source>
        <strain evidence="2">CGMCC 1.12195</strain>
    </source>
</reference>
<accession>A0A917HYC9</accession>
<dbReference type="SMART" id="SM00360">
    <property type="entry name" value="RRM"/>
    <property type="match status" value="1"/>
</dbReference>
<dbReference type="Pfam" id="PF00076">
    <property type="entry name" value="RRM_1"/>
    <property type="match status" value="1"/>
</dbReference>
<protein>
    <recommendedName>
        <fullName evidence="1">RRM domain-containing protein</fullName>
    </recommendedName>
</protein>
<dbReference type="GO" id="GO:0003723">
    <property type="term" value="F:RNA binding"/>
    <property type="evidence" value="ECO:0007669"/>
    <property type="project" value="InterPro"/>
</dbReference>
<dbReference type="InterPro" id="IPR035979">
    <property type="entry name" value="RBD_domain_sf"/>
</dbReference>
<dbReference type="CDD" id="cd00590">
    <property type="entry name" value="RRM_SF"/>
    <property type="match status" value="1"/>
</dbReference>
<dbReference type="InterPro" id="IPR038461">
    <property type="entry name" value="Schlafen_AlbA_2_dom_sf"/>
</dbReference>
<comment type="caution">
    <text evidence="2">The sequence shown here is derived from an EMBL/GenBank/DDBJ whole genome shotgun (WGS) entry which is preliminary data.</text>
</comment>
<evidence type="ECO:0000259" key="1">
    <source>
        <dbReference type="PROSITE" id="PS50102"/>
    </source>
</evidence>
<dbReference type="Gene3D" id="3.30.565.60">
    <property type="match status" value="1"/>
</dbReference>
<dbReference type="InterPro" id="IPR007421">
    <property type="entry name" value="Schlafen_AlbA_2_dom"/>
</dbReference>
<dbReference type="Pfam" id="PF13749">
    <property type="entry name" value="HATPase_c_4"/>
    <property type="match status" value="1"/>
</dbReference>
<gene>
    <name evidence="2" type="ORF">GCM10007415_31490</name>
</gene>
<dbReference type="InterPro" id="IPR012677">
    <property type="entry name" value="Nucleotide-bd_a/b_plait_sf"/>
</dbReference>
<dbReference type="EMBL" id="BMER01000003">
    <property type="protein sequence ID" value="GGG94135.1"/>
    <property type="molecule type" value="Genomic_DNA"/>
</dbReference>
<dbReference type="InterPro" id="IPR038475">
    <property type="entry name" value="RecG_C_sf"/>
</dbReference>
<dbReference type="PROSITE" id="PS50102">
    <property type="entry name" value="RRM"/>
    <property type="match status" value="1"/>
</dbReference>
<name>A0A917HYC9_9SPHI</name>
<dbReference type="SUPFAM" id="SSF54928">
    <property type="entry name" value="RNA-binding domain, RBD"/>
    <property type="match status" value="1"/>
</dbReference>
<reference evidence="2" key="1">
    <citation type="journal article" date="2014" name="Int. J. Syst. Evol. Microbiol.">
        <title>Complete genome sequence of Corynebacterium casei LMG S-19264T (=DSM 44701T), isolated from a smear-ripened cheese.</title>
        <authorList>
            <consortium name="US DOE Joint Genome Institute (JGI-PGF)"/>
            <person name="Walter F."/>
            <person name="Albersmeier A."/>
            <person name="Kalinowski J."/>
            <person name="Ruckert C."/>
        </authorList>
    </citation>
    <scope>NUCLEOTIDE SEQUENCE</scope>
    <source>
        <strain evidence="2">CGMCC 1.12195</strain>
    </source>
</reference>
<dbReference type="Gene3D" id="3.30.70.330">
    <property type="match status" value="1"/>
</dbReference>
<sequence length="605" mass="69079">MENILKLAERVDIAIEIGESYYREFKSAFEGSPNSKTPRRVPEIKYDVAKTLVAFANADGGELFVGIEDNHNVTGIPHNQNQVSEILNAPKDCILPDTPIPLKQGAVIDYKGKRVVYFSVNKGADLVHLTAKGECFQRKDRESAPTASEKITYQREEKSSREYDRQFVDLAKITDLDYELLEKVSSQISKLISPEKLLQYLDLAEFDGSSLKLRKAALLLFAKKSNKWHPRLQVRIFKVRGTEEKTGAEFNVTEVGEANGNIFQLVESSWDLLRPHLTDTKFSDDALFRNQIMYPELACREALINAITHRDYNAEGRGIEVKIFNDRLEIENPGELLSSITINDLESLSGAHQTRNTYVARVLRETGFIRELGEGIRRIFELMRNNDMVAPKIRSRNKTYSITLFYKHVYTPEELLWLEEFGHLTLSREQKTVIRLGVNGRLISAKEIFETVGIVDEKVYRELLESLRTLRILVNVYKDTEVQKLRKKYGGSKKAVPKFKIQLPASNSISELQEEDRSDYARIYVGNIPYQIKEEQLYIALAKFGEVVDVIIPRWTGGIRDGQTKGFCFVEFDKRLSANNALNSSSPILIDGKKLRLKEADKVLK</sequence>
<dbReference type="Gene3D" id="3.30.950.30">
    <property type="entry name" value="Schlafen, AAA domain"/>
    <property type="match status" value="1"/>
</dbReference>
<dbReference type="Pfam" id="PF04326">
    <property type="entry name" value="SLFN_AlbA_2"/>
    <property type="match status" value="1"/>
</dbReference>
<evidence type="ECO:0000313" key="3">
    <source>
        <dbReference type="Proteomes" id="UP000660862"/>
    </source>
</evidence>
<evidence type="ECO:0000313" key="2">
    <source>
        <dbReference type="EMBL" id="GGG94135.1"/>
    </source>
</evidence>
<feature type="domain" description="RRM" evidence="1">
    <location>
        <begin position="521"/>
        <end position="602"/>
    </location>
</feature>
<dbReference type="RefSeq" id="WP_188507029.1">
    <property type="nucleotide sequence ID" value="NZ_BMER01000003.1"/>
</dbReference>
<dbReference type="Proteomes" id="UP000660862">
    <property type="component" value="Unassembled WGS sequence"/>
</dbReference>
<keyword evidence="3" id="KW-1185">Reference proteome</keyword>
<dbReference type="PANTHER" id="PTHR30595:SF6">
    <property type="entry name" value="SCHLAFEN ALBA-2 DOMAIN-CONTAINING PROTEIN"/>
    <property type="match status" value="1"/>
</dbReference>
<proteinExistence type="predicted"/>
<dbReference type="InterPro" id="IPR000504">
    <property type="entry name" value="RRM_dom"/>
</dbReference>
<organism evidence="2 3">
    <name type="scientific">Parapedobacter pyrenivorans</name>
    <dbReference type="NCBI Taxonomy" id="1305674"/>
    <lineage>
        <taxon>Bacteria</taxon>
        <taxon>Pseudomonadati</taxon>
        <taxon>Bacteroidota</taxon>
        <taxon>Sphingobacteriia</taxon>
        <taxon>Sphingobacteriales</taxon>
        <taxon>Sphingobacteriaceae</taxon>
        <taxon>Parapedobacter</taxon>
    </lineage>
</organism>
<dbReference type="PANTHER" id="PTHR30595">
    <property type="entry name" value="GLPR-RELATED TRANSCRIPTIONAL REPRESSOR"/>
    <property type="match status" value="1"/>
</dbReference>
<dbReference type="AlphaFoldDB" id="A0A917HYC9"/>